<dbReference type="Gene3D" id="3.30.70.330">
    <property type="match status" value="3"/>
</dbReference>
<name>A0ABN9LZ13_9NEOB</name>
<dbReference type="SMART" id="SM00360">
    <property type="entry name" value="RRM"/>
    <property type="match status" value="3"/>
</dbReference>
<keyword evidence="1" id="KW-0677">Repeat</keyword>
<evidence type="ECO:0000313" key="7">
    <source>
        <dbReference type="Proteomes" id="UP001176940"/>
    </source>
</evidence>
<organism evidence="6 7">
    <name type="scientific">Ranitomeya imitator</name>
    <name type="common">mimic poison frog</name>
    <dbReference type="NCBI Taxonomy" id="111125"/>
    <lineage>
        <taxon>Eukaryota</taxon>
        <taxon>Metazoa</taxon>
        <taxon>Chordata</taxon>
        <taxon>Craniata</taxon>
        <taxon>Vertebrata</taxon>
        <taxon>Euteleostomi</taxon>
        <taxon>Amphibia</taxon>
        <taxon>Batrachia</taxon>
        <taxon>Anura</taxon>
        <taxon>Neobatrachia</taxon>
        <taxon>Hyloidea</taxon>
        <taxon>Dendrobatidae</taxon>
        <taxon>Dendrobatinae</taxon>
        <taxon>Ranitomeya</taxon>
    </lineage>
</organism>
<protein>
    <recommendedName>
        <fullName evidence="5">RRM domain-containing protein</fullName>
    </recommendedName>
</protein>
<feature type="compositionally biased region" description="Low complexity" evidence="4">
    <location>
        <begin position="565"/>
        <end position="576"/>
    </location>
</feature>
<dbReference type="Proteomes" id="UP001176940">
    <property type="component" value="Unassembled WGS sequence"/>
</dbReference>
<feature type="compositionally biased region" description="Acidic residues" evidence="4">
    <location>
        <begin position="540"/>
        <end position="564"/>
    </location>
</feature>
<feature type="domain" description="RRM" evidence="5">
    <location>
        <begin position="300"/>
        <end position="377"/>
    </location>
</feature>
<accession>A0ABN9LZ13</accession>
<evidence type="ECO:0000256" key="3">
    <source>
        <dbReference type="PROSITE-ProRule" id="PRU00176"/>
    </source>
</evidence>
<dbReference type="PANTHER" id="PTHR13976">
    <property type="entry name" value="HETEROGENEOUS NUCLEAR RIBONUCLEOPROTEIN-RELATED"/>
    <property type="match status" value="1"/>
</dbReference>
<dbReference type="InterPro" id="IPR012677">
    <property type="entry name" value="Nucleotide-bd_a/b_plait_sf"/>
</dbReference>
<proteinExistence type="predicted"/>
<sequence length="576" mass="64275">MSQIVRLEGVSSAVNLQDLRSHFIGLDIPQGGITVIGGHCGVAYISFNSRLDAQHAVRLSGRSLKGSIIYAHRSSISEMAHSLKNFDMSRNGVHKGRDSFSRRSFTSGRERGGHHSRSPERFSDSSFRRSRSPHWHFRSPQRFPPPPQRYTRSPTWHSRSSHSHSRSPRFRSRSPRVRSRSPEMDTSSSQDISYDPLFSGDYHVHVTNLACSTKKKDLRNWFFNLVNDKHIRFLNDKKGARTRECLVVFQTETDLKRVLQLDKVKFNGRLMFISPISKSNVTSLLTSRRVLFSLHRSRGKCVLARNFLPDVKKSDIQKFFAGLSLNEEDISLLCDKRGAGLGEALVSFSSDEDLKLAEKLHRKKFRDREIKLRIIPEEKLESFLYVNAAGVIPDDPNDCVTQEDDLLDEDDSQDSNTPPEDDQNDNIADEDSTFHQTDNTNECVSQADDVPDESPVQADDAIDESPVQADDAIDEFPLQGNDDDHHPAVQADDAPDDALDDPAVQADDAPDDPEADDAPDDPAVQADDADNDDPAVQAGDTDDDDDPAVQADDVSDVQADDAQDDPTVQADDAQSA</sequence>
<evidence type="ECO:0000259" key="5">
    <source>
        <dbReference type="PROSITE" id="PS50102"/>
    </source>
</evidence>
<feature type="compositionally biased region" description="Basic residues" evidence="4">
    <location>
        <begin position="128"/>
        <end position="139"/>
    </location>
</feature>
<dbReference type="InterPro" id="IPR000504">
    <property type="entry name" value="RRM_dom"/>
</dbReference>
<evidence type="ECO:0000256" key="1">
    <source>
        <dbReference type="ARBA" id="ARBA00022737"/>
    </source>
</evidence>
<feature type="region of interest" description="Disordered" evidence="4">
    <location>
        <begin position="88"/>
        <end position="191"/>
    </location>
</feature>
<dbReference type="PROSITE" id="PS50102">
    <property type="entry name" value="RRM"/>
    <property type="match status" value="1"/>
</dbReference>
<dbReference type="InterPro" id="IPR035979">
    <property type="entry name" value="RBD_domain_sf"/>
</dbReference>
<dbReference type="Pfam" id="PF00076">
    <property type="entry name" value="RRM_1"/>
    <property type="match status" value="1"/>
</dbReference>
<gene>
    <name evidence="6" type="ORF">RIMI_LOCUS14776967</name>
</gene>
<reference evidence="6" key="1">
    <citation type="submission" date="2023-07" db="EMBL/GenBank/DDBJ databases">
        <authorList>
            <person name="Stuckert A."/>
        </authorList>
    </citation>
    <scope>NUCLEOTIDE SEQUENCE</scope>
</reference>
<evidence type="ECO:0000256" key="4">
    <source>
        <dbReference type="SAM" id="MobiDB-lite"/>
    </source>
</evidence>
<feature type="compositionally biased region" description="Acidic residues" evidence="4">
    <location>
        <begin position="395"/>
        <end position="431"/>
    </location>
</feature>
<feature type="compositionally biased region" description="Acidic residues" evidence="4">
    <location>
        <begin position="508"/>
        <end position="520"/>
    </location>
</feature>
<feature type="region of interest" description="Disordered" evidence="4">
    <location>
        <begin position="394"/>
        <end position="576"/>
    </location>
</feature>
<feature type="compositionally biased region" description="Basic and acidic residues" evidence="4">
    <location>
        <begin position="108"/>
        <end position="127"/>
    </location>
</feature>
<dbReference type="InterPro" id="IPR050666">
    <property type="entry name" value="ESRP"/>
</dbReference>
<keyword evidence="7" id="KW-1185">Reference proteome</keyword>
<comment type="caution">
    <text evidence="6">The sequence shown here is derived from an EMBL/GenBank/DDBJ whole genome shotgun (WGS) entry which is preliminary data.</text>
</comment>
<feature type="compositionally biased region" description="Basic residues" evidence="4">
    <location>
        <begin position="159"/>
        <end position="179"/>
    </location>
</feature>
<feature type="compositionally biased region" description="Polar residues" evidence="4">
    <location>
        <begin position="434"/>
        <end position="444"/>
    </location>
</feature>
<keyword evidence="2 3" id="KW-0694">RNA-binding</keyword>
<evidence type="ECO:0000256" key="2">
    <source>
        <dbReference type="ARBA" id="ARBA00022884"/>
    </source>
</evidence>
<evidence type="ECO:0000313" key="6">
    <source>
        <dbReference type="EMBL" id="CAJ0954622.1"/>
    </source>
</evidence>
<dbReference type="SUPFAM" id="SSF54928">
    <property type="entry name" value="RNA-binding domain, RBD"/>
    <property type="match status" value="3"/>
</dbReference>
<dbReference type="EMBL" id="CAUEEQ010038661">
    <property type="protein sequence ID" value="CAJ0954622.1"/>
    <property type="molecule type" value="Genomic_DNA"/>
</dbReference>